<dbReference type="AlphaFoldDB" id="A0A9D2IWJ5"/>
<dbReference type="InterPro" id="IPR011335">
    <property type="entry name" value="Restrct_endonuc-II-like"/>
</dbReference>
<dbReference type="HAMAP" id="MF_00048">
    <property type="entry name" value="UPF0102"/>
    <property type="match status" value="1"/>
</dbReference>
<accession>A0A9D2IWJ5</accession>
<gene>
    <name evidence="3" type="ORF">H9812_08045</name>
</gene>
<reference evidence="3" key="2">
    <citation type="submission" date="2021-04" db="EMBL/GenBank/DDBJ databases">
        <authorList>
            <person name="Gilroy R."/>
        </authorList>
    </citation>
    <scope>NUCLEOTIDE SEQUENCE</scope>
    <source>
        <strain evidence="3">CHK33-5263</strain>
    </source>
</reference>
<reference evidence="3" key="1">
    <citation type="journal article" date="2021" name="PeerJ">
        <title>Extensive microbial diversity within the chicken gut microbiome revealed by metagenomics and culture.</title>
        <authorList>
            <person name="Gilroy R."/>
            <person name="Ravi A."/>
            <person name="Getino M."/>
            <person name="Pursley I."/>
            <person name="Horton D.L."/>
            <person name="Alikhan N.F."/>
            <person name="Baker D."/>
            <person name="Gharbi K."/>
            <person name="Hall N."/>
            <person name="Watson M."/>
            <person name="Adriaenssens E.M."/>
            <person name="Foster-Nyarko E."/>
            <person name="Jarju S."/>
            <person name="Secka A."/>
            <person name="Antonio M."/>
            <person name="Oren A."/>
            <person name="Chaudhuri R.R."/>
            <person name="La Ragione R."/>
            <person name="Hildebrand F."/>
            <person name="Pallen M.J."/>
        </authorList>
    </citation>
    <scope>NUCLEOTIDE SEQUENCE</scope>
    <source>
        <strain evidence="3">CHK33-5263</strain>
    </source>
</reference>
<sequence length="119" mass="13680">MPDPSQEFHSKVLGRAGEKLVCKYLRRHGYKIVARNYVTPFGEADIIAYRKGTYCLVEVKTREGDILALPSEAVTRAKQERYRKIARFFCAAKRQEVPIRYDVASVLDGEIEYFEGAFI</sequence>
<evidence type="ECO:0000256" key="2">
    <source>
        <dbReference type="HAMAP-Rule" id="MF_00048"/>
    </source>
</evidence>
<evidence type="ECO:0000313" key="3">
    <source>
        <dbReference type="EMBL" id="HIZ25395.1"/>
    </source>
</evidence>
<comment type="caution">
    <text evidence="3">The sequence shown here is derived from an EMBL/GenBank/DDBJ whole genome shotgun (WGS) entry which is preliminary data.</text>
</comment>
<dbReference type="GO" id="GO:0003676">
    <property type="term" value="F:nucleic acid binding"/>
    <property type="evidence" value="ECO:0007669"/>
    <property type="project" value="InterPro"/>
</dbReference>
<dbReference type="InterPro" id="IPR011856">
    <property type="entry name" value="tRNA_endonuc-like_dom_sf"/>
</dbReference>
<dbReference type="Pfam" id="PF02021">
    <property type="entry name" value="UPF0102"/>
    <property type="match status" value="1"/>
</dbReference>
<evidence type="ECO:0000313" key="4">
    <source>
        <dbReference type="Proteomes" id="UP000824044"/>
    </source>
</evidence>
<dbReference type="Gene3D" id="3.40.1350.10">
    <property type="match status" value="1"/>
</dbReference>
<organism evidence="3 4">
    <name type="scientific">Candidatus Gallimonas intestinigallinarum</name>
    <dbReference type="NCBI Taxonomy" id="2838604"/>
    <lineage>
        <taxon>Bacteria</taxon>
        <taxon>Bacillati</taxon>
        <taxon>Bacillota</taxon>
        <taxon>Clostridia</taxon>
        <taxon>Candidatus Gallimonas</taxon>
    </lineage>
</organism>
<dbReference type="SUPFAM" id="SSF52980">
    <property type="entry name" value="Restriction endonuclease-like"/>
    <property type="match status" value="1"/>
</dbReference>
<evidence type="ECO:0000256" key="1">
    <source>
        <dbReference type="ARBA" id="ARBA00006738"/>
    </source>
</evidence>
<dbReference type="CDD" id="cd20736">
    <property type="entry name" value="PoNe_Nuclease"/>
    <property type="match status" value="1"/>
</dbReference>
<comment type="similarity">
    <text evidence="1 2">Belongs to the UPF0102 family.</text>
</comment>
<dbReference type="Proteomes" id="UP000824044">
    <property type="component" value="Unassembled WGS sequence"/>
</dbReference>
<proteinExistence type="inferred from homology"/>
<name>A0A9D2IWJ5_9FIRM</name>
<dbReference type="PANTHER" id="PTHR34039">
    <property type="entry name" value="UPF0102 PROTEIN YRAN"/>
    <property type="match status" value="1"/>
</dbReference>
<dbReference type="EMBL" id="DXBS01000148">
    <property type="protein sequence ID" value="HIZ25395.1"/>
    <property type="molecule type" value="Genomic_DNA"/>
</dbReference>
<dbReference type="InterPro" id="IPR003509">
    <property type="entry name" value="UPF0102_YraN-like"/>
</dbReference>
<dbReference type="PANTHER" id="PTHR34039:SF1">
    <property type="entry name" value="UPF0102 PROTEIN YRAN"/>
    <property type="match status" value="1"/>
</dbReference>
<protein>
    <recommendedName>
        <fullName evidence="2">UPF0102 protein H9812_08045</fullName>
    </recommendedName>
</protein>